<comment type="subcellular location">
    <subcellularLocation>
        <location evidence="1">Membrane</location>
    </subcellularLocation>
</comment>
<feature type="transmembrane region" description="Helical" evidence="5">
    <location>
        <begin position="296"/>
        <end position="318"/>
    </location>
</feature>
<dbReference type="PANTHER" id="PTHR46641">
    <property type="entry name" value="FMRFAMIDE RECEPTOR-RELATED"/>
    <property type="match status" value="1"/>
</dbReference>
<feature type="transmembrane region" description="Helical" evidence="5">
    <location>
        <begin position="101"/>
        <end position="126"/>
    </location>
</feature>
<dbReference type="PANTHER" id="PTHR46641:SF2">
    <property type="entry name" value="FMRFAMIDE RECEPTOR"/>
    <property type="match status" value="1"/>
</dbReference>
<name>A0ABP1QCD3_9HEXA</name>
<keyword evidence="2 5" id="KW-0812">Transmembrane</keyword>
<evidence type="ECO:0000256" key="1">
    <source>
        <dbReference type="ARBA" id="ARBA00004370"/>
    </source>
</evidence>
<gene>
    <name evidence="7" type="ORF">ODALV1_LOCUS9833</name>
</gene>
<evidence type="ECO:0000256" key="3">
    <source>
        <dbReference type="ARBA" id="ARBA00022989"/>
    </source>
</evidence>
<evidence type="ECO:0000313" key="8">
    <source>
        <dbReference type="Proteomes" id="UP001642540"/>
    </source>
</evidence>
<dbReference type="Proteomes" id="UP001642540">
    <property type="component" value="Unassembled WGS sequence"/>
</dbReference>
<proteinExistence type="predicted"/>
<comment type="caution">
    <text evidence="7">The sequence shown here is derived from an EMBL/GenBank/DDBJ whole genome shotgun (WGS) entry which is preliminary data.</text>
</comment>
<protein>
    <recommendedName>
        <fullName evidence="6">G-protein coupled receptors family 1 profile domain-containing protein</fullName>
    </recommendedName>
</protein>
<organism evidence="7 8">
    <name type="scientific">Orchesella dallaii</name>
    <dbReference type="NCBI Taxonomy" id="48710"/>
    <lineage>
        <taxon>Eukaryota</taxon>
        <taxon>Metazoa</taxon>
        <taxon>Ecdysozoa</taxon>
        <taxon>Arthropoda</taxon>
        <taxon>Hexapoda</taxon>
        <taxon>Collembola</taxon>
        <taxon>Entomobryomorpha</taxon>
        <taxon>Entomobryoidea</taxon>
        <taxon>Orchesellidae</taxon>
        <taxon>Orchesellinae</taxon>
        <taxon>Orchesella</taxon>
    </lineage>
</organism>
<dbReference type="InterPro" id="IPR017452">
    <property type="entry name" value="GPCR_Rhodpsn_7TM"/>
</dbReference>
<evidence type="ECO:0000256" key="4">
    <source>
        <dbReference type="ARBA" id="ARBA00023136"/>
    </source>
</evidence>
<dbReference type="InterPro" id="IPR052954">
    <property type="entry name" value="GPCR-Ligand_Int"/>
</dbReference>
<feature type="transmembrane region" description="Helical" evidence="5">
    <location>
        <begin position="330"/>
        <end position="350"/>
    </location>
</feature>
<dbReference type="PROSITE" id="PS50262">
    <property type="entry name" value="G_PROTEIN_RECEP_F1_2"/>
    <property type="match status" value="1"/>
</dbReference>
<keyword evidence="3 5" id="KW-1133">Transmembrane helix</keyword>
<keyword evidence="4 5" id="KW-0472">Membrane</keyword>
<dbReference type="EMBL" id="CAXLJM020000030">
    <property type="protein sequence ID" value="CAL8098115.1"/>
    <property type="molecule type" value="Genomic_DNA"/>
</dbReference>
<dbReference type="SUPFAM" id="SSF81321">
    <property type="entry name" value="Family A G protein-coupled receptor-like"/>
    <property type="match status" value="1"/>
</dbReference>
<feature type="transmembrane region" description="Helical" evidence="5">
    <location>
        <begin position="156"/>
        <end position="174"/>
    </location>
</feature>
<evidence type="ECO:0000256" key="5">
    <source>
        <dbReference type="SAM" id="Phobius"/>
    </source>
</evidence>
<sequence length="371" mass="42864">MNNSSIEFVSLFSCFLIDLPDHGSSKGINCSISDPNICMKCHHMASFFSGELITDFEGSGHLICFIIWALIVLVGTFGIVTNVMIILVLKARVHSGKRFDFLITFLAIFDTLSCISAELAATSLIICFEGWGTRGGLFMTYFIHITQMSLFTCRSLSIHMTVLITIYSYIGLAYPLRTREWFTWKMVKVFPLIAIFISFFVNFPKAGCSLIKRNSYFDEETPDIPSIREMEYLTVWRLSWWTFWYETTFALHDQLDFMVPLPTLILLNFLSYRKMRQIVKSRRHLTVMQENSMRPVKMFLPVVSFLLFCNVGAMVGFVTAHNNNIMYRELYMACLFWNALNSSANFVIYYTRGKAFRKDTVRLLARISSKE</sequence>
<dbReference type="Gene3D" id="1.20.1070.10">
    <property type="entry name" value="Rhodopsin 7-helix transmembrane proteins"/>
    <property type="match status" value="1"/>
</dbReference>
<evidence type="ECO:0000313" key="7">
    <source>
        <dbReference type="EMBL" id="CAL8098115.1"/>
    </source>
</evidence>
<evidence type="ECO:0000259" key="6">
    <source>
        <dbReference type="PROSITE" id="PS50262"/>
    </source>
</evidence>
<keyword evidence="8" id="KW-1185">Reference proteome</keyword>
<feature type="transmembrane region" description="Helical" evidence="5">
    <location>
        <begin position="186"/>
        <end position="203"/>
    </location>
</feature>
<feature type="transmembrane region" description="Helical" evidence="5">
    <location>
        <begin position="65"/>
        <end position="89"/>
    </location>
</feature>
<reference evidence="7 8" key="1">
    <citation type="submission" date="2024-08" db="EMBL/GenBank/DDBJ databases">
        <authorList>
            <person name="Cucini C."/>
            <person name="Frati F."/>
        </authorList>
    </citation>
    <scope>NUCLEOTIDE SEQUENCE [LARGE SCALE GENOMIC DNA]</scope>
</reference>
<evidence type="ECO:0000256" key="2">
    <source>
        <dbReference type="ARBA" id="ARBA00022692"/>
    </source>
</evidence>
<feature type="domain" description="G-protein coupled receptors family 1 profile" evidence="6">
    <location>
        <begin position="81"/>
        <end position="349"/>
    </location>
</feature>
<feature type="transmembrane region" description="Helical" evidence="5">
    <location>
        <begin position="257"/>
        <end position="275"/>
    </location>
</feature>
<accession>A0ABP1QCD3</accession>